<dbReference type="AlphaFoldDB" id="A0A1I6AW22"/>
<dbReference type="InterPro" id="IPR000537">
    <property type="entry name" value="UbiA_prenyltransferase"/>
</dbReference>
<dbReference type="EMBL" id="FOWW01000015">
    <property type="protein sequence ID" value="SFQ72819.1"/>
    <property type="molecule type" value="Genomic_DNA"/>
</dbReference>
<feature type="chain" id="PRO_5038455222" evidence="6">
    <location>
        <begin position="18"/>
        <end position="273"/>
    </location>
</feature>
<comment type="subcellular location">
    <subcellularLocation>
        <location evidence="1">Membrane</location>
        <topology evidence="1">Multi-pass membrane protein</topology>
    </subcellularLocation>
</comment>
<evidence type="ECO:0000256" key="6">
    <source>
        <dbReference type="SAM" id="SignalP"/>
    </source>
</evidence>
<evidence type="ECO:0000256" key="4">
    <source>
        <dbReference type="ARBA" id="ARBA00023136"/>
    </source>
</evidence>
<feature type="signal peptide" evidence="6">
    <location>
        <begin position="1"/>
        <end position="17"/>
    </location>
</feature>
<keyword evidence="7" id="KW-0808">Transferase</keyword>
<feature type="transmembrane region" description="Helical" evidence="5">
    <location>
        <begin position="156"/>
        <end position="175"/>
    </location>
</feature>
<feature type="transmembrane region" description="Helical" evidence="5">
    <location>
        <begin position="129"/>
        <end position="150"/>
    </location>
</feature>
<feature type="transmembrane region" description="Helical" evidence="5">
    <location>
        <begin position="33"/>
        <end position="54"/>
    </location>
</feature>
<accession>A0A1I6AW22</accession>
<dbReference type="Gene3D" id="1.20.120.1780">
    <property type="entry name" value="UbiA prenyltransferase"/>
    <property type="match status" value="1"/>
</dbReference>
<dbReference type="Gene3D" id="1.10.357.140">
    <property type="entry name" value="UbiA prenyltransferase"/>
    <property type="match status" value="1"/>
</dbReference>
<keyword evidence="4 5" id="KW-0472">Membrane</keyword>
<organism evidence="7 8">
    <name type="scientific">Amycolatopsis arida</name>
    <dbReference type="NCBI Taxonomy" id="587909"/>
    <lineage>
        <taxon>Bacteria</taxon>
        <taxon>Bacillati</taxon>
        <taxon>Actinomycetota</taxon>
        <taxon>Actinomycetes</taxon>
        <taxon>Pseudonocardiales</taxon>
        <taxon>Pseudonocardiaceae</taxon>
        <taxon>Amycolatopsis</taxon>
    </lineage>
</organism>
<name>A0A1I6AW22_9PSEU</name>
<keyword evidence="3 5" id="KW-1133">Transmembrane helix</keyword>
<gene>
    <name evidence="7" type="ORF">SAMN05421810_11515</name>
</gene>
<reference evidence="8" key="1">
    <citation type="submission" date="2016-10" db="EMBL/GenBank/DDBJ databases">
        <authorList>
            <person name="Varghese N."/>
            <person name="Submissions S."/>
        </authorList>
    </citation>
    <scope>NUCLEOTIDE SEQUENCE [LARGE SCALE GENOMIC DNA]</scope>
    <source>
        <strain evidence="8">CGMCC 4.5579</strain>
    </source>
</reference>
<evidence type="ECO:0000256" key="3">
    <source>
        <dbReference type="ARBA" id="ARBA00022989"/>
    </source>
</evidence>
<dbReference type="GO" id="GO:0016020">
    <property type="term" value="C:membrane"/>
    <property type="evidence" value="ECO:0007669"/>
    <property type="project" value="UniProtKB-SubCell"/>
</dbReference>
<evidence type="ECO:0000313" key="8">
    <source>
        <dbReference type="Proteomes" id="UP000198727"/>
    </source>
</evidence>
<evidence type="ECO:0000313" key="7">
    <source>
        <dbReference type="EMBL" id="SFQ72819.1"/>
    </source>
</evidence>
<dbReference type="STRING" id="587909.SAMN05421810_11515"/>
<evidence type="ECO:0000256" key="5">
    <source>
        <dbReference type="SAM" id="Phobius"/>
    </source>
</evidence>
<feature type="transmembrane region" description="Helical" evidence="5">
    <location>
        <begin position="196"/>
        <end position="214"/>
    </location>
</feature>
<keyword evidence="2 5" id="KW-0812">Transmembrane</keyword>
<feature type="transmembrane region" description="Helical" evidence="5">
    <location>
        <begin position="249"/>
        <end position="270"/>
    </location>
</feature>
<feature type="transmembrane region" description="Helical" evidence="5">
    <location>
        <begin position="220"/>
        <end position="240"/>
    </location>
</feature>
<feature type="transmembrane region" description="Helical" evidence="5">
    <location>
        <begin position="80"/>
        <end position="98"/>
    </location>
</feature>
<keyword evidence="8" id="KW-1185">Reference proteome</keyword>
<keyword evidence="6" id="KW-0732">Signal</keyword>
<dbReference type="Pfam" id="PF01040">
    <property type="entry name" value="UbiA"/>
    <property type="match status" value="1"/>
</dbReference>
<dbReference type="InterPro" id="IPR044878">
    <property type="entry name" value="UbiA_sf"/>
</dbReference>
<proteinExistence type="predicted"/>
<dbReference type="GO" id="GO:0016765">
    <property type="term" value="F:transferase activity, transferring alkyl or aryl (other than methyl) groups"/>
    <property type="evidence" value="ECO:0007669"/>
    <property type="project" value="InterPro"/>
</dbReference>
<sequence length="273" mass="26548">MVASALARACHPLPAVAVTAITTGLAAGTGRPVAAVLTVAVAVLAGQLSVGWLNDLVDAPRDARVGRAGKPVAAGELDPSLVRGGVVVAAVAALVLSLPSGVPATAAHAAALVSAWAYDLGVKATVVSVLPYAVSFGLLPVFVSLGLPGAPLPPGWLVAAAVCLGGAAHFVNALPDLADDAATGVRGLPHRMGPRASQLLAAALVLAASALLVFGPSGAASPVGLAAVPLAAGILAVGLLRSRRPRSRAAFRAVLLVAVVDVALLVGTGVPTG</sequence>
<dbReference type="Proteomes" id="UP000198727">
    <property type="component" value="Unassembled WGS sequence"/>
</dbReference>
<evidence type="ECO:0000256" key="2">
    <source>
        <dbReference type="ARBA" id="ARBA00022692"/>
    </source>
</evidence>
<protein>
    <submittedName>
        <fullName evidence="7">4-hydroxybenzoate polyprenyltransferase</fullName>
    </submittedName>
</protein>
<evidence type="ECO:0000256" key="1">
    <source>
        <dbReference type="ARBA" id="ARBA00004141"/>
    </source>
</evidence>